<dbReference type="CDD" id="cd08493">
    <property type="entry name" value="PBP2_DppA_like"/>
    <property type="match status" value="1"/>
</dbReference>
<dbReference type="PANTHER" id="PTHR30290:SF28">
    <property type="entry name" value="ABC TRANSPORTER PERIPLASMIC-BINDING PROTEIN SAPA-RELATED"/>
    <property type="match status" value="1"/>
</dbReference>
<feature type="signal peptide" evidence="3">
    <location>
        <begin position="1"/>
        <end position="22"/>
    </location>
</feature>
<evidence type="ECO:0000259" key="4">
    <source>
        <dbReference type="Pfam" id="PF00496"/>
    </source>
</evidence>
<dbReference type="InterPro" id="IPR039424">
    <property type="entry name" value="SBP_5"/>
</dbReference>
<dbReference type="PIRSF" id="PIRSF002741">
    <property type="entry name" value="MppA"/>
    <property type="match status" value="1"/>
</dbReference>
<dbReference type="PROSITE" id="PS01040">
    <property type="entry name" value="SBP_BACTERIAL_5"/>
    <property type="match status" value="1"/>
</dbReference>
<comment type="caution">
    <text evidence="5">The sequence shown here is derived from an EMBL/GenBank/DDBJ whole genome shotgun (WGS) entry which is preliminary data.</text>
</comment>
<dbReference type="EMBL" id="JTJU01000010">
    <property type="protein sequence ID" value="OBX11574.1"/>
    <property type="molecule type" value="Genomic_DNA"/>
</dbReference>
<evidence type="ECO:0000313" key="6">
    <source>
        <dbReference type="Proteomes" id="UP000092527"/>
    </source>
</evidence>
<dbReference type="SUPFAM" id="SSF53850">
    <property type="entry name" value="Periplasmic binding protein-like II"/>
    <property type="match status" value="1"/>
</dbReference>
<dbReference type="InterPro" id="IPR000914">
    <property type="entry name" value="SBP_5_dom"/>
</dbReference>
<comment type="similarity">
    <text evidence="1">Belongs to the bacterial solute-binding protein 5 family.</text>
</comment>
<dbReference type="PANTHER" id="PTHR30290">
    <property type="entry name" value="PERIPLASMIC BINDING COMPONENT OF ABC TRANSPORTER"/>
    <property type="match status" value="1"/>
</dbReference>
<proteinExistence type="inferred from homology"/>
<dbReference type="Gene3D" id="3.90.76.10">
    <property type="entry name" value="Dipeptide-binding Protein, Domain 1"/>
    <property type="match status" value="1"/>
</dbReference>
<evidence type="ECO:0000313" key="5">
    <source>
        <dbReference type="EMBL" id="OBX11574.1"/>
    </source>
</evidence>
<dbReference type="AlphaFoldDB" id="A0AB36E4E7"/>
<evidence type="ECO:0000256" key="1">
    <source>
        <dbReference type="ARBA" id="ARBA00005695"/>
    </source>
</evidence>
<evidence type="ECO:0000256" key="3">
    <source>
        <dbReference type="SAM" id="SignalP"/>
    </source>
</evidence>
<sequence>MVLSRYFVLYWLGLFGAGFALAAPSVPKQVLDNGLVYCTHSLPVSLNPQTADIGTNTNIVADQIYNKLFELSGNDNHVVPSLATSYYLSTDGRTITINLRRGVKFHKTEWFTPTRDFNAEDVVFSLNRIIGKNDGIFPADENVNTNSSKVSQYELFNEKAKNKHFPYFESIRLRNKIESVVAINPYQVQIHLVSPDASVLSHLSGPNAVILSYEYALQLNADDNLAQLDTLPVGTGPYQLKSYFRDRNVRLVRNDEYWGERANIKNVVIDVSTTKTGRLAKFLNGECDIVAFPDASQLKLLNERLPSVRISVSDSMNLAFVALNMKRQVMQNVDTRRAIAFAINRQRIIKHIYYGTAKVAQSIIPQISWASRFNATAFDYDYDPEKARSLLTNKNLTLSFWVIDEEQVYDPNPIKMAEMIKYDLAKVGIKVNIKVVSYNFLKKRVEEGKDDYDMILTGWVTNNLDPDSFLRPILSCPSQSTISNLSSWCHPPMDALLVKALQTDVQLLRSLDYDMAQQIIVRQVPIIPIATVNNVLVANNRVAGINMTPFGNIHFRALSLNEVQK</sequence>
<dbReference type="GO" id="GO:0043190">
    <property type="term" value="C:ATP-binding cassette (ABC) transporter complex"/>
    <property type="evidence" value="ECO:0007669"/>
    <property type="project" value="InterPro"/>
</dbReference>
<protein>
    <submittedName>
        <fullName evidence="5">Peptide ABC transporter substrate-binding protein</fullName>
    </submittedName>
</protein>
<organism evidence="5 6">
    <name type="scientific">Gallibacterium salpingitidis</name>
    <dbReference type="NCBI Taxonomy" id="505341"/>
    <lineage>
        <taxon>Bacteria</taxon>
        <taxon>Pseudomonadati</taxon>
        <taxon>Pseudomonadota</taxon>
        <taxon>Gammaproteobacteria</taxon>
        <taxon>Pasteurellales</taxon>
        <taxon>Pasteurellaceae</taxon>
        <taxon>Gallibacterium</taxon>
    </lineage>
</organism>
<dbReference type="GO" id="GO:1904680">
    <property type="term" value="F:peptide transmembrane transporter activity"/>
    <property type="evidence" value="ECO:0007669"/>
    <property type="project" value="TreeGrafter"/>
</dbReference>
<dbReference type="Gene3D" id="3.40.190.10">
    <property type="entry name" value="Periplasmic binding protein-like II"/>
    <property type="match status" value="1"/>
</dbReference>
<keyword evidence="2 3" id="KW-0732">Signal</keyword>
<gene>
    <name evidence="5" type="ORF">QV09_02305</name>
</gene>
<accession>A0AB36E4E7</accession>
<dbReference type="GO" id="GO:0030288">
    <property type="term" value="C:outer membrane-bounded periplasmic space"/>
    <property type="evidence" value="ECO:0007669"/>
    <property type="project" value="UniProtKB-ARBA"/>
</dbReference>
<dbReference type="RefSeq" id="WP_066111043.1">
    <property type="nucleotide sequence ID" value="NZ_JTJT01000001.1"/>
</dbReference>
<reference evidence="5 6" key="1">
    <citation type="submission" date="2014-11" db="EMBL/GenBank/DDBJ databases">
        <title>Pan-genome of Gallibacterium spp.</title>
        <authorList>
            <person name="Kudirkiene E."/>
            <person name="Bojesen A.M."/>
        </authorList>
    </citation>
    <scope>NUCLEOTIDE SEQUENCE [LARGE SCALE GENOMIC DNA]</scope>
    <source>
        <strain evidence="5 6">18469/18</strain>
    </source>
</reference>
<dbReference type="InterPro" id="IPR030678">
    <property type="entry name" value="Peptide/Ni-bd"/>
</dbReference>
<feature type="chain" id="PRO_5044282054" evidence="3">
    <location>
        <begin position="23"/>
        <end position="565"/>
    </location>
</feature>
<feature type="domain" description="Solute-binding protein family 5" evidence="4">
    <location>
        <begin position="78"/>
        <end position="478"/>
    </location>
</feature>
<evidence type="ECO:0000256" key="2">
    <source>
        <dbReference type="ARBA" id="ARBA00022729"/>
    </source>
</evidence>
<dbReference type="Pfam" id="PF00496">
    <property type="entry name" value="SBP_bac_5"/>
    <property type="match status" value="1"/>
</dbReference>
<dbReference type="Proteomes" id="UP000092527">
    <property type="component" value="Unassembled WGS sequence"/>
</dbReference>
<dbReference type="Gene3D" id="3.10.105.10">
    <property type="entry name" value="Dipeptide-binding Protein, Domain 3"/>
    <property type="match status" value="1"/>
</dbReference>
<name>A0AB36E4E7_9PAST</name>
<dbReference type="InterPro" id="IPR023765">
    <property type="entry name" value="SBP_5_CS"/>
</dbReference>
<dbReference type="GO" id="GO:0015833">
    <property type="term" value="P:peptide transport"/>
    <property type="evidence" value="ECO:0007669"/>
    <property type="project" value="TreeGrafter"/>
</dbReference>